<evidence type="ECO:0000313" key="3">
    <source>
        <dbReference type="Proteomes" id="UP000199052"/>
    </source>
</evidence>
<dbReference type="InterPro" id="IPR023353">
    <property type="entry name" value="LemA-like_dom_sf"/>
</dbReference>
<reference evidence="1 4" key="2">
    <citation type="submission" date="2020-07" db="EMBL/GenBank/DDBJ databases">
        <title>Sequencing the genomes of 1000 actinobacteria strains.</title>
        <authorList>
            <person name="Klenk H.-P."/>
        </authorList>
    </citation>
    <scope>NUCLEOTIDE SEQUENCE [LARGE SCALE GENOMIC DNA]</scope>
    <source>
        <strain evidence="1 4">DSM 45117</strain>
    </source>
</reference>
<evidence type="ECO:0000313" key="1">
    <source>
        <dbReference type="EMBL" id="NYH83490.1"/>
    </source>
</evidence>
<evidence type="ECO:0000313" key="4">
    <source>
        <dbReference type="Proteomes" id="UP000533017"/>
    </source>
</evidence>
<accession>A0A1I2Q067</accession>
<gene>
    <name evidence="1" type="ORF">FHR37_002341</name>
    <name evidence="2" type="ORF">SAMN05421678_104262</name>
</gene>
<dbReference type="Gene3D" id="1.20.1440.20">
    <property type="entry name" value="LemA-like domain"/>
    <property type="match status" value="1"/>
</dbReference>
<dbReference type="SUPFAM" id="SSF140478">
    <property type="entry name" value="LemA-like"/>
    <property type="match status" value="1"/>
</dbReference>
<organism evidence="2 3">
    <name type="scientific">Actinopolymorpha cephalotaxi</name>
    <dbReference type="NCBI Taxonomy" id="504797"/>
    <lineage>
        <taxon>Bacteria</taxon>
        <taxon>Bacillati</taxon>
        <taxon>Actinomycetota</taxon>
        <taxon>Actinomycetes</taxon>
        <taxon>Propionibacteriales</taxon>
        <taxon>Actinopolymorphaceae</taxon>
        <taxon>Actinopolymorpha</taxon>
    </lineage>
</organism>
<sequence length="177" mass="18938">MNWLLLVLAVLAVAGVYLSWTAGRIDRLHARLDAAGAVLEAQLFRRAAIALEVATSGMLDPATSLLVIDAAQRSSAADDEEEREVAGSDLSKALAVVFPDVETSQEIAAEPGAAELLAELGAACRRVEMARRFHNDTVATTRALRGRRLVRWFRLAGHARMPATVEMDVTPPAGLAP</sequence>
<dbReference type="STRING" id="504797.SAMN05421678_104262"/>
<proteinExistence type="predicted"/>
<dbReference type="RefSeq" id="WP_092882870.1">
    <property type="nucleotide sequence ID" value="NZ_FOOI01000004.1"/>
</dbReference>
<dbReference type="EMBL" id="FOOI01000004">
    <property type="protein sequence ID" value="SFG19031.1"/>
    <property type="molecule type" value="Genomic_DNA"/>
</dbReference>
<dbReference type="AlphaFoldDB" id="A0A1I2Q067"/>
<dbReference type="OrthoDB" id="3214694at2"/>
<reference evidence="2 3" key="1">
    <citation type="submission" date="2016-10" db="EMBL/GenBank/DDBJ databases">
        <authorList>
            <person name="de Groot N.N."/>
        </authorList>
    </citation>
    <scope>NUCLEOTIDE SEQUENCE [LARGE SCALE GENOMIC DNA]</scope>
    <source>
        <strain evidence="2 3">CPCC 202808</strain>
    </source>
</reference>
<protein>
    <submittedName>
        <fullName evidence="2">Uncharacterized conserved protein</fullName>
    </submittedName>
</protein>
<dbReference type="Proteomes" id="UP000533017">
    <property type="component" value="Unassembled WGS sequence"/>
</dbReference>
<name>A0A1I2Q067_9ACTN</name>
<keyword evidence="4" id="KW-1185">Reference proteome</keyword>
<dbReference type="EMBL" id="JACBZA010000001">
    <property type="protein sequence ID" value="NYH83490.1"/>
    <property type="molecule type" value="Genomic_DNA"/>
</dbReference>
<dbReference type="Proteomes" id="UP000199052">
    <property type="component" value="Unassembled WGS sequence"/>
</dbReference>
<evidence type="ECO:0000313" key="2">
    <source>
        <dbReference type="EMBL" id="SFG19031.1"/>
    </source>
</evidence>